<gene>
    <name evidence="12" type="ORF">E0F88_33395</name>
</gene>
<evidence type="ECO:0000256" key="4">
    <source>
        <dbReference type="ARBA" id="ARBA00022719"/>
    </source>
</evidence>
<evidence type="ECO:0000313" key="12">
    <source>
        <dbReference type="EMBL" id="TDE07964.1"/>
    </source>
</evidence>
<evidence type="ECO:0000256" key="10">
    <source>
        <dbReference type="SAM" id="Phobius"/>
    </source>
</evidence>
<keyword evidence="6" id="KW-0560">Oxidoreductase</keyword>
<feature type="transmembrane region" description="Helical" evidence="10">
    <location>
        <begin position="103"/>
        <end position="124"/>
    </location>
</feature>
<feature type="transmembrane region" description="Helical" evidence="10">
    <location>
        <begin position="189"/>
        <end position="209"/>
    </location>
</feature>
<protein>
    <submittedName>
        <fullName evidence="12">Peptidase C39 bacteriocin processing</fullName>
    </submittedName>
</protein>
<reference evidence="12 13" key="1">
    <citation type="submission" date="2019-03" db="EMBL/GenBank/DDBJ databases">
        <title>Dyadobacter AR-3-6 sp. nov., isolated from arctic soil.</title>
        <authorList>
            <person name="Chaudhary D.K."/>
        </authorList>
    </citation>
    <scope>NUCLEOTIDE SEQUENCE [LARGE SCALE GENOMIC DNA]</scope>
    <source>
        <strain evidence="12 13">AR-3-6</strain>
    </source>
</reference>
<proteinExistence type="inferred from homology"/>
<dbReference type="EMBL" id="SMFL01000033">
    <property type="protein sequence ID" value="TDE07964.1"/>
    <property type="molecule type" value="Genomic_DNA"/>
</dbReference>
<evidence type="ECO:0000256" key="7">
    <source>
        <dbReference type="ARBA" id="ARBA00023136"/>
    </source>
</evidence>
<keyword evidence="13" id="KW-1185">Reference proteome</keyword>
<dbReference type="CDD" id="cd12921">
    <property type="entry name" value="VKOR_4"/>
    <property type="match status" value="1"/>
</dbReference>
<keyword evidence="7 10" id="KW-0472">Membrane</keyword>
<dbReference type="Pfam" id="PF07884">
    <property type="entry name" value="VKOR"/>
    <property type="match status" value="1"/>
</dbReference>
<evidence type="ECO:0000256" key="8">
    <source>
        <dbReference type="ARBA" id="ARBA00023157"/>
    </source>
</evidence>
<keyword evidence="8" id="KW-1015">Disulfide bond</keyword>
<dbReference type="InterPro" id="IPR036249">
    <property type="entry name" value="Thioredoxin-like_sf"/>
</dbReference>
<sequence length="467" mass="52757">MPALAYLNVNGGMLAPVKSVKNNAVTWLDTQNGWQTESITSFQQKWDGVALLIEPNQQSGESDYYRKNEKEWVDNARLPILAGGLIVVFIMLAMLIWNRETQAYLYLFLGVKLAGTLLAGLLLWQSVDTDNPFLQSFCQVGNRNNCNSILRSKAANVTPWLSWSEVGYIYFAGGLLSILFAFLSRNNSIIIIIELLAIVALPYTVYSVYYQKFVARQWCKLCMAVQVVLWVEAILALVNISQFQNAWNMQSALLISLAFLIPTLLWIFIKHPVYQASQVFDLQRELQKVKFDENYIRSTFQNQPQMPPVFEDMPVVRLGGNEAEHIVTVVTNPLCQPCTKLHSELLQLLADQSNIKCQFIFIGPFKAMRVAAELLAAPERHVKILMDSWYSNNKQDVDEWILSNNSNERSSNAEQGLALHPRWCQLAGIDVTPTLFLNGSKLATPYQLKDIPRIIAVANFSATIPSV</sequence>
<evidence type="ECO:0000259" key="11">
    <source>
        <dbReference type="Pfam" id="PF07884"/>
    </source>
</evidence>
<comment type="caution">
    <text evidence="12">The sequence shown here is derived from an EMBL/GenBank/DDBJ whole genome shotgun (WGS) entry which is preliminary data.</text>
</comment>
<dbReference type="GO" id="GO:0048038">
    <property type="term" value="F:quinone binding"/>
    <property type="evidence" value="ECO:0007669"/>
    <property type="project" value="UniProtKB-KW"/>
</dbReference>
<dbReference type="Gene3D" id="1.20.1440.130">
    <property type="entry name" value="VKOR domain"/>
    <property type="match status" value="1"/>
</dbReference>
<comment type="subcellular location">
    <subcellularLocation>
        <location evidence="1">Membrane</location>
        <topology evidence="1">Multi-pass membrane protein</topology>
    </subcellularLocation>
</comment>
<keyword evidence="4" id="KW-0874">Quinone</keyword>
<evidence type="ECO:0000256" key="1">
    <source>
        <dbReference type="ARBA" id="ARBA00004141"/>
    </source>
</evidence>
<feature type="domain" description="Vitamin K epoxide reductase" evidence="11">
    <location>
        <begin position="107"/>
        <end position="236"/>
    </location>
</feature>
<evidence type="ECO:0000256" key="5">
    <source>
        <dbReference type="ARBA" id="ARBA00022989"/>
    </source>
</evidence>
<dbReference type="GO" id="GO:0016491">
    <property type="term" value="F:oxidoreductase activity"/>
    <property type="evidence" value="ECO:0007669"/>
    <property type="project" value="UniProtKB-KW"/>
</dbReference>
<dbReference type="OrthoDB" id="1100563at2"/>
<evidence type="ECO:0000313" key="13">
    <source>
        <dbReference type="Proteomes" id="UP000294850"/>
    </source>
</evidence>
<keyword evidence="9" id="KW-0676">Redox-active center</keyword>
<dbReference type="InterPro" id="IPR038354">
    <property type="entry name" value="VKOR_sf"/>
</dbReference>
<accession>A0A4R5D989</accession>
<evidence type="ECO:0000256" key="2">
    <source>
        <dbReference type="ARBA" id="ARBA00006214"/>
    </source>
</evidence>
<feature type="transmembrane region" description="Helical" evidence="10">
    <location>
        <begin position="252"/>
        <end position="269"/>
    </location>
</feature>
<dbReference type="InterPro" id="IPR012932">
    <property type="entry name" value="VKOR"/>
</dbReference>
<evidence type="ECO:0000256" key="3">
    <source>
        <dbReference type="ARBA" id="ARBA00022692"/>
    </source>
</evidence>
<feature type="transmembrane region" description="Helical" evidence="10">
    <location>
        <begin position="221"/>
        <end position="240"/>
    </location>
</feature>
<dbReference type="AlphaFoldDB" id="A0A4R5D989"/>
<evidence type="ECO:0000256" key="6">
    <source>
        <dbReference type="ARBA" id="ARBA00023002"/>
    </source>
</evidence>
<dbReference type="GO" id="GO:0016020">
    <property type="term" value="C:membrane"/>
    <property type="evidence" value="ECO:0007669"/>
    <property type="project" value="UniProtKB-SubCell"/>
</dbReference>
<keyword evidence="3 10" id="KW-0812">Transmembrane</keyword>
<feature type="transmembrane region" description="Helical" evidence="10">
    <location>
        <begin position="76"/>
        <end position="97"/>
    </location>
</feature>
<dbReference type="Gene3D" id="3.40.30.10">
    <property type="entry name" value="Glutaredoxin"/>
    <property type="match status" value="1"/>
</dbReference>
<organism evidence="12 13">
    <name type="scientific">Dyadobacter psychrotolerans</name>
    <dbReference type="NCBI Taxonomy" id="2541721"/>
    <lineage>
        <taxon>Bacteria</taxon>
        <taxon>Pseudomonadati</taxon>
        <taxon>Bacteroidota</taxon>
        <taxon>Cytophagia</taxon>
        <taxon>Cytophagales</taxon>
        <taxon>Spirosomataceae</taxon>
        <taxon>Dyadobacter</taxon>
    </lineage>
</organism>
<comment type="similarity">
    <text evidence="2">Belongs to the VKOR family.</text>
</comment>
<name>A0A4R5D989_9BACT</name>
<evidence type="ECO:0000256" key="9">
    <source>
        <dbReference type="ARBA" id="ARBA00023284"/>
    </source>
</evidence>
<dbReference type="SUPFAM" id="SSF52833">
    <property type="entry name" value="Thioredoxin-like"/>
    <property type="match status" value="1"/>
</dbReference>
<feature type="transmembrane region" description="Helical" evidence="10">
    <location>
        <begin position="160"/>
        <end position="183"/>
    </location>
</feature>
<dbReference type="Proteomes" id="UP000294850">
    <property type="component" value="Unassembled WGS sequence"/>
</dbReference>
<keyword evidence="5 10" id="KW-1133">Transmembrane helix</keyword>